<dbReference type="AlphaFoldDB" id="A0A2P8EE26"/>
<dbReference type="InterPro" id="IPR051332">
    <property type="entry name" value="Fosfomycin_Res_Enzymes"/>
</dbReference>
<accession>A0A2P8EE26</accession>
<protein>
    <submittedName>
        <fullName evidence="2">Lactoylglutathione lyase</fullName>
    </submittedName>
</protein>
<dbReference type="RefSeq" id="WP_106565790.1">
    <property type="nucleotide sequence ID" value="NZ_PYGF01000001.1"/>
</dbReference>
<dbReference type="InterPro" id="IPR004360">
    <property type="entry name" value="Glyas_Fos-R_dOase_dom"/>
</dbReference>
<dbReference type="Proteomes" id="UP000240708">
    <property type="component" value="Unassembled WGS sequence"/>
</dbReference>
<feature type="domain" description="VOC" evidence="1">
    <location>
        <begin position="2"/>
        <end position="131"/>
    </location>
</feature>
<dbReference type="SUPFAM" id="SSF54593">
    <property type="entry name" value="Glyoxalase/Bleomycin resistance protein/Dihydroxybiphenyl dioxygenase"/>
    <property type="match status" value="1"/>
</dbReference>
<keyword evidence="3" id="KW-1185">Reference proteome</keyword>
<dbReference type="PANTHER" id="PTHR36113">
    <property type="entry name" value="LYASE, PUTATIVE-RELATED-RELATED"/>
    <property type="match status" value="1"/>
</dbReference>
<dbReference type="Gene3D" id="3.10.180.10">
    <property type="entry name" value="2,3-Dihydroxybiphenyl 1,2-Dioxygenase, domain 1"/>
    <property type="match status" value="1"/>
</dbReference>
<dbReference type="InterPro" id="IPR029068">
    <property type="entry name" value="Glyas_Bleomycin-R_OHBP_Dase"/>
</dbReference>
<dbReference type="PANTHER" id="PTHR36113:SF1">
    <property type="entry name" value="GLYOXALASE_BLEOMYCIN RESISTANCE PROTEIN_DIOXYGENASE"/>
    <property type="match status" value="1"/>
</dbReference>
<evidence type="ECO:0000313" key="2">
    <source>
        <dbReference type="EMBL" id="PSL07736.1"/>
    </source>
</evidence>
<keyword evidence="2" id="KW-0456">Lyase</keyword>
<organism evidence="2 3">
    <name type="scientific">Cecembia rubra</name>
    <dbReference type="NCBI Taxonomy" id="1485585"/>
    <lineage>
        <taxon>Bacteria</taxon>
        <taxon>Pseudomonadati</taxon>
        <taxon>Bacteroidota</taxon>
        <taxon>Cytophagia</taxon>
        <taxon>Cytophagales</taxon>
        <taxon>Cyclobacteriaceae</taxon>
        <taxon>Cecembia</taxon>
    </lineage>
</organism>
<sequence>MILEHVAVWTDNLERLKEFYQMYFGGIPNKLYHNPNTGFNSYFLSFSSGARLEIMQKEGIPENLNDRKTNQHLGLIHLAFGVGTKEEVDVKAAELKKAGFEILRGPRTTGDGYYEFETLDPDGNRIEVTFKD</sequence>
<name>A0A2P8EE26_9BACT</name>
<reference evidence="2 3" key="1">
    <citation type="submission" date="2018-03" db="EMBL/GenBank/DDBJ databases">
        <title>Genomic Encyclopedia of Archaeal and Bacterial Type Strains, Phase II (KMG-II): from individual species to whole genera.</title>
        <authorList>
            <person name="Goeker M."/>
        </authorList>
    </citation>
    <scope>NUCLEOTIDE SEQUENCE [LARGE SCALE GENOMIC DNA]</scope>
    <source>
        <strain evidence="2 3">DSM 28057</strain>
    </source>
</reference>
<comment type="caution">
    <text evidence="2">The sequence shown here is derived from an EMBL/GenBank/DDBJ whole genome shotgun (WGS) entry which is preliminary data.</text>
</comment>
<dbReference type="EMBL" id="PYGF01000001">
    <property type="protein sequence ID" value="PSL07736.1"/>
    <property type="molecule type" value="Genomic_DNA"/>
</dbReference>
<dbReference type="GO" id="GO:0016829">
    <property type="term" value="F:lyase activity"/>
    <property type="evidence" value="ECO:0007669"/>
    <property type="project" value="UniProtKB-KW"/>
</dbReference>
<gene>
    <name evidence="2" type="ORF">CLV48_101674</name>
</gene>
<proteinExistence type="predicted"/>
<evidence type="ECO:0000313" key="3">
    <source>
        <dbReference type="Proteomes" id="UP000240708"/>
    </source>
</evidence>
<dbReference type="InterPro" id="IPR037523">
    <property type="entry name" value="VOC_core"/>
</dbReference>
<evidence type="ECO:0000259" key="1">
    <source>
        <dbReference type="PROSITE" id="PS51819"/>
    </source>
</evidence>
<dbReference type="PROSITE" id="PS51819">
    <property type="entry name" value="VOC"/>
    <property type="match status" value="1"/>
</dbReference>
<dbReference type="Pfam" id="PF00903">
    <property type="entry name" value="Glyoxalase"/>
    <property type="match status" value="1"/>
</dbReference>
<dbReference type="OrthoDB" id="9789012at2"/>